<keyword evidence="1" id="KW-1133">Transmembrane helix</keyword>
<protein>
    <submittedName>
        <fullName evidence="2">Conjugal transfer protein TraX</fullName>
    </submittedName>
</protein>
<dbReference type="Proteomes" id="UP000663464">
    <property type="component" value="Chromosome"/>
</dbReference>
<evidence type="ECO:0000313" key="2">
    <source>
        <dbReference type="EMBL" id="NEZ94100.1"/>
    </source>
</evidence>
<feature type="transmembrane region" description="Helical" evidence="1">
    <location>
        <begin position="34"/>
        <end position="52"/>
    </location>
</feature>
<proteinExistence type="predicted"/>
<gene>
    <name evidence="2" type="ORF">EXM69_19695</name>
    <name evidence="3" type="ORF">JQS73_09530</name>
</gene>
<reference evidence="3" key="3">
    <citation type="submission" date="2021-02" db="EMBL/GenBank/DDBJ databases">
        <authorList>
            <person name="Dover N."/>
            <person name="Barash J.R."/>
            <person name="Bell J.M."/>
            <person name="Sylvester M.D."/>
            <person name="Arnon S."/>
        </authorList>
    </citation>
    <scope>NUCLEOTIDE SEQUENCE</scope>
    <source>
        <strain evidence="3">IBCA10-7060</strain>
    </source>
</reference>
<evidence type="ECO:0000313" key="3">
    <source>
        <dbReference type="EMBL" id="QRI55314.1"/>
    </source>
</evidence>
<organism evidence="2 4">
    <name type="scientific">Clostridium botulinum</name>
    <dbReference type="NCBI Taxonomy" id="1491"/>
    <lineage>
        <taxon>Bacteria</taxon>
        <taxon>Bacillati</taxon>
        <taxon>Bacillota</taxon>
        <taxon>Clostridia</taxon>
        <taxon>Eubacteriales</taxon>
        <taxon>Clostridiaceae</taxon>
        <taxon>Clostridium</taxon>
    </lineage>
</organism>
<keyword evidence="1" id="KW-0812">Transmembrane</keyword>
<dbReference type="EMBL" id="CP069280">
    <property type="protein sequence ID" value="QRI55314.1"/>
    <property type="molecule type" value="Genomic_DNA"/>
</dbReference>
<dbReference type="Proteomes" id="UP000473887">
    <property type="component" value="Unassembled WGS sequence"/>
</dbReference>
<dbReference type="InterPro" id="IPR008875">
    <property type="entry name" value="TraX"/>
</dbReference>
<evidence type="ECO:0000313" key="5">
    <source>
        <dbReference type="Proteomes" id="UP000663464"/>
    </source>
</evidence>
<name>A0A0A2HHQ5_CLOBO</name>
<feature type="transmembrane region" description="Helical" evidence="1">
    <location>
        <begin position="118"/>
        <end position="147"/>
    </location>
</feature>
<dbReference type="EMBL" id="SGKC01000070">
    <property type="protein sequence ID" value="NEZ94100.1"/>
    <property type="molecule type" value="Genomic_DNA"/>
</dbReference>
<dbReference type="RefSeq" id="WP_003362847.1">
    <property type="nucleotide sequence ID" value="NZ_AP025140.1"/>
</dbReference>
<reference evidence="3 5" key="1">
    <citation type="journal article" date="2014" name="J. Infect. Dis.">
        <title>Molecular characterization of a novel botulinum neurotoxin type H gene.</title>
        <authorList>
            <person name="Dover N."/>
            <person name="Barash J.R."/>
            <person name="Hill K.K."/>
            <person name="Xie G."/>
            <person name="Arnon S.S."/>
        </authorList>
    </citation>
    <scope>NUCLEOTIDE SEQUENCE [LARGE SCALE GENOMIC DNA]</scope>
    <source>
        <strain evidence="3 5">IBCA10-7060</strain>
    </source>
</reference>
<feature type="transmembrane region" description="Helical" evidence="1">
    <location>
        <begin position="153"/>
        <end position="170"/>
    </location>
</feature>
<feature type="transmembrane region" description="Helical" evidence="1">
    <location>
        <begin position="182"/>
        <end position="200"/>
    </location>
</feature>
<dbReference type="AlphaFoldDB" id="A0A0A2HHQ5"/>
<feature type="transmembrane region" description="Helical" evidence="1">
    <location>
        <begin position="64"/>
        <end position="82"/>
    </location>
</feature>
<reference evidence="2 4" key="2">
    <citation type="submission" date="2019-02" db="EMBL/GenBank/DDBJ databases">
        <title>Genome sequencing of Clostridium botulinum clinical isolates.</title>
        <authorList>
            <person name="Brunt J."/>
            <person name="Van Vliet A.H.M."/>
            <person name="Stringer S.C."/>
            <person name="Grant K.A."/>
            <person name="Carter A.C."/>
            <person name="Peck M.W."/>
        </authorList>
    </citation>
    <scope>NUCLEOTIDE SEQUENCE [LARGE SCALE GENOMIC DNA]</scope>
    <source>
        <strain evidence="2 4">H142660711</strain>
    </source>
</reference>
<evidence type="ECO:0000313" key="4">
    <source>
        <dbReference type="Proteomes" id="UP000473887"/>
    </source>
</evidence>
<feature type="transmembrane region" description="Helical" evidence="1">
    <location>
        <begin position="212"/>
        <end position="232"/>
    </location>
</feature>
<feature type="transmembrane region" description="Helical" evidence="1">
    <location>
        <begin position="88"/>
        <end position="106"/>
    </location>
</feature>
<accession>A0A0A2HHQ5</accession>
<evidence type="ECO:0000256" key="1">
    <source>
        <dbReference type="SAM" id="Phobius"/>
    </source>
</evidence>
<keyword evidence="1" id="KW-0472">Membrane</keyword>
<sequence>MKLDSFKLKIIAMILMVLDHLPKAFNNTPIWFGWLGRLVAPIFFFFVAEGFFHTKSKSKYLIRLFGWGAIMFLGSSILNYALSGKEPLQNNIFLSLGLSVLLMCIIDYTRKSKNYKIGILLAIVVGILALFTEASFDGVLMTLVFYFFREDKIKLSIGYILISLFEFIMISGGGLTYENLFMLNYQWLMIFALPLILMYNGERGLNNKFIKYMFYAFYPVHLWIITVISHFLK</sequence>
<dbReference type="Pfam" id="PF05857">
    <property type="entry name" value="TraX"/>
    <property type="match status" value="1"/>
</dbReference>